<dbReference type="PROSITE" id="PS51032">
    <property type="entry name" value="AP2_ERF"/>
    <property type="match status" value="1"/>
</dbReference>
<sequence length="215" mass="23805">MNSDLAVLESVRRYLLGDSETTGISFHSAMSFENAEVVCRTSTSTTSFSNFSLNDGWGTSTETLALKVDDNTDQEAVVSSNQLDLTSATTVESKPRGTRTEVAVARECTRAPLYRGVRRRPWGKYAAEIRDPTKSGVRVWLGTYQTAEDAALAYDRVAFKTRGSKAKLNFPHLIGNDWEPIRVTSNSARRNRCPPPSSDNGYRKRTASSKIRRAS</sequence>
<keyword evidence="4" id="KW-0804">Transcription</keyword>
<evidence type="ECO:0000313" key="8">
    <source>
        <dbReference type="Proteomes" id="UP000235220"/>
    </source>
</evidence>
<dbReference type="PANTHER" id="PTHR31190">
    <property type="entry name" value="DNA-BINDING DOMAIN"/>
    <property type="match status" value="1"/>
</dbReference>
<dbReference type="GeneID" id="109014993"/>
<evidence type="ECO:0000256" key="4">
    <source>
        <dbReference type="ARBA" id="ARBA00023163"/>
    </source>
</evidence>
<accession>A0A2I4HA61</accession>
<dbReference type="PRINTS" id="PR00367">
    <property type="entry name" value="ETHRSPELEMNT"/>
</dbReference>
<dbReference type="GO" id="GO:0003700">
    <property type="term" value="F:DNA-binding transcription factor activity"/>
    <property type="evidence" value="ECO:0007669"/>
    <property type="project" value="InterPro"/>
</dbReference>
<dbReference type="OrthoDB" id="552345at2759"/>
<dbReference type="CDD" id="cd00018">
    <property type="entry name" value="AP2"/>
    <property type="match status" value="1"/>
</dbReference>
<dbReference type="Gene3D" id="3.30.730.10">
    <property type="entry name" value="AP2/ERF domain"/>
    <property type="match status" value="1"/>
</dbReference>
<gene>
    <name evidence="9" type="primary">LOC109014993</name>
</gene>
<dbReference type="InterPro" id="IPR044808">
    <property type="entry name" value="ERF_plant"/>
</dbReference>
<protein>
    <submittedName>
        <fullName evidence="9">Ethylene-responsive transcription factor 13-like</fullName>
    </submittedName>
</protein>
<dbReference type="KEGG" id="jre:109014993"/>
<dbReference type="InterPro" id="IPR001471">
    <property type="entry name" value="AP2/ERF_dom"/>
</dbReference>
<keyword evidence="3" id="KW-0238">DNA-binding</keyword>
<organism evidence="8 9">
    <name type="scientific">Juglans regia</name>
    <name type="common">English walnut</name>
    <dbReference type="NCBI Taxonomy" id="51240"/>
    <lineage>
        <taxon>Eukaryota</taxon>
        <taxon>Viridiplantae</taxon>
        <taxon>Streptophyta</taxon>
        <taxon>Embryophyta</taxon>
        <taxon>Tracheophyta</taxon>
        <taxon>Spermatophyta</taxon>
        <taxon>Magnoliopsida</taxon>
        <taxon>eudicotyledons</taxon>
        <taxon>Gunneridae</taxon>
        <taxon>Pentapetalae</taxon>
        <taxon>rosids</taxon>
        <taxon>fabids</taxon>
        <taxon>Fagales</taxon>
        <taxon>Juglandaceae</taxon>
        <taxon>Juglans</taxon>
    </lineage>
</organism>
<evidence type="ECO:0000256" key="7">
    <source>
        <dbReference type="SAM" id="MobiDB-lite"/>
    </source>
</evidence>
<comment type="subcellular location">
    <subcellularLocation>
        <location evidence="1">Nucleus</location>
    </subcellularLocation>
</comment>
<name>A0A2I4HA61_JUGRE</name>
<dbReference type="RefSeq" id="XP_018853033.1">
    <property type="nucleotide sequence ID" value="XM_018997488.2"/>
</dbReference>
<evidence type="ECO:0000256" key="2">
    <source>
        <dbReference type="ARBA" id="ARBA00023015"/>
    </source>
</evidence>
<dbReference type="GO" id="GO:0005634">
    <property type="term" value="C:nucleus"/>
    <property type="evidence" value="ECO:0007669"/>
    <property type="project" value="UniProtKB-SubCell"/>
</dbReference>
<feature type="compositionally biased region" description="Basic residues" evidence="7">
    <location>
        <begin position="203"/>
        <end position="215"/>
    </location>
</feature>
<keyword evidence="5" id="KW-0539">Nucleus</keyword>
<dbReference type="InterPro" id="IPR016177">
    <property type="entry name" value="DNA-bd_dom_sf"/>
</dbReference>
<dbReference type="SMART" id="SM00380">
    <property type="entry name" value="AP2"/>
    <property type="match status" value="1"/>
</dbReference>
<keyword evidence="2" id="KW-0805">Transcription regulation</keyword>
<feature type="region of interest" description="Disordered" evidence="7">
    <location>
        <begin position="185"/>
        <end position="215"/>
    </location>
</feature>
<evidence type="ECO:0000256" key="3">
    <source>
        <dbReference type="ARBA" id="ARBA00023125"/>
    </source>
</evidence>
<comment type="similarity">
    <text evidence="6">Belongs to the AP2/ERF transcription factor family. ERF subfamily.</text>
</comment>
<dbReference type="Pfam" id="PF00847">
    <property type="entry name" value="AP2"/>
    <property type="match status" value="1"/>
</dbReference>
<dbReference type="PANTHER" id="PTHR31190:SF449">
    <property type="entry name" value="AP2_ERF DOMAIN-CONTAINING PROTEIN"/>
    <property type="match status" value="1"/>
</dbReference>
<dbReference type="GO" id="GO:0003677">
    <property type="term" value="F:DNA binding"/>
    <property type="evidence" value="ECO:0007669"/>
    <property type="project" value="UniProtKB-KW"/>
</dbReference>
<dbReference type="FunFam" id="3.30.730.10:FF:000001">
    <property type="entry name" value="Ethylene-responsive transcription factor 2"/>
    <property type="match status" value="1"/>
</dbReference>
<evidence type="ECO:0000256" key="6">
    <source>
        <dbReference type="ARBA" id="ARBA00024343"/>
    </source>
</evidence>
<evidence type="ECO:0000256" key="5">
    <source>
        <dbReference type="ARBA" id="ARBA00023242"/>
    </source>
</evidence>
<dbReference type="STRING" id="51240.A0A2I4HA61"/>
<evidence type="ECO:0000313" key="9">
    <source>
        <dbReference type="RefSeq" id="XP_018853033.1"/>
    </source>
</evidence>
<proteinExistence type="inferred from homology"/>
<evidence type="ECO:0000256" key="1">
    <source>
        <dbReference type="ARBA" id="ARBA00004123"/>
    </source>
</evidence>
<reference evidence="9" key="1">
    <citation type="submission" date="2025-08" db="UniProtKB">
        <authorList>
            <consortium name="RefSeq"/>
        </authorList>
    </citation>
    <scope>IDENTIFICATION</scope>
    <source>
        <tissue evidence="9">Leaves</tissue>
    </source>
</reference>
<dbReference type="SUPFAM" id="SSF54171">
    <property type="entry name" value="DNA-binding domain"/>
    <property type="match status" value="1"/>
</dbReference>
<dbReference type="AlphaFoldDB" id="A0A2I4HA61"/>
<dbReference type="Proteomes" id="UP000235220">
    <property type="component" value="Chromosome 14"/>
</dbReference>
<dbReference type="Gramene" id="Jr14_03190_p1">
    <property type="protein sequence ID" value="cds.Jr14_03190_p1"/>
    <property type="gene ID" value="Jr14_03190"/>
</dbReference>
<dbReference type="InterPro" id="IPR036955">
    <property type="entry name" value="AP2/ERF_dom_sf"/>
</dbReference>
<keyword evidence="8" id="KW-1185">Reference proteome</keyword>
<dbReference type="GO" id="GO:0009873">
    <property type="term" value="P:ethylene-activated signaling pathway"/>
    <property type="evidence" value="ECO:0007669"/>
    <property type="project" value="InterPro"/>
</dbReference>